<protein>
    <submittedName>
        <fullName evidence="2">Uncharacterized protein</fullName>
    </submittedName>
</protein>
<dbReference type="Gene3D" id="2.120.10.30">
    <property type="entry name" value="TolB, C-terminal domain"/>
    <property type="match status" value="1"/>
</dbReference>
<feature type="non-terminal residue" evidence="2">
    <location>
        <position position="205"/>
    </location>
</feature>
<dbReference type="SUPFAM" id="SSF69304">
    <property type="entry name" value="Tricorn protease N-terminal domain"/>
    <property type="match status" value="1"/>
</dbReference>
<feature type="signal peptide" evidence="1">
    <location>
        <begin position="1"/>
        <end position="29"/>
    </location>
</feature>
<organism evidence="2">
    <name type="scientific">uncultured Solirubrobacteraceae bacterium</name>
    <dbReference type="NCBI Taxonomy" id="1162706"/>
    <lineage>
        <taxon>Bacteria</taxon>
        <taxon>Bacillati</taxon>
        <taxon>Actinomycetota</taxon>
        <taxon>Thermoleophilia</taxon>
        <taxon>Solirubrobacterales</taxon>
        <taxon>Solirubrobacteraceae</taxon>
        <taxon>environmental samples</taxon>
    </lineage>
</organism>
<gene>
    <name evidence="2" type="ORF">AVDCRST_MAG30-3649</name>
</gene>
<name>A0A6J4TQM3_9ACTN</name>
<dbReference type="InterPro" id="IPR011042">
    <property type="entry name" value="6-blade_b-propeller_TolB-like"/>
</dbReference>
<dbReference type="EMBL" id="CADCVS010000480">
    <property type="protein sequence ID" value="CAA9529503.1"/>
    <property type="molecule type" value="Genomic_DNA"/>
</dbReference>
<keyword evidence="1" id="KW-0732">Signal</keyword>
<reference evidence="2" key="1">
    <citation type="submission" date="2020-02" db="EMBL/GenBank/DDBJ databases">
        <authorList>
            <person name="Meier V. D."/>
        </authorList>
    </citation>
    <scope>NUCLEOTIDE SEQUENCE</scope>
    <source>
        <strain evidence="2">AVDCRST_MAG30</strain>
    </source>
</reference>
<sequence length="205" mass="21842">MPTTAPHRLRRAAALAGLTLALVPAAASADSIAFLKDHNVWLAQPDGTGLHQVTSDGSHERQYYSPSQADDGTIAVARGEKILRMTQNGTVLNELDPPALTNSVSHPMDGVPVDVEISPDGSKIAYSFVSYTCPPAASCSTRYATGYTAADRLTPPGPSGTTFFHNPSWVTSSRTLQFGGYGSQVNIHDVGTPEARHWFDDGDYP</sequence>
<accession>A0A6J4TQM3</accession>
<evidence type="ECO:0000256" key="1">
    <source>
        <dbReference type="SAM" id="SignalP"/>
    </source>
</evidence>
<proteinExistence type="predicted"/>
<feature type="chain" id="PRO_5026735588" evidence="1">
    <location>
        <begin position="30"/>
        <end position="205"/>
    </location>
</feature>
<evidence type="ECO:0000313" key="2">
    <source>
        <dbReference type="EMBL" id="CAA9529503.1"/>
    </source>
</evidence>
<dbReference type="AlphaFoldDB" id="A0A6J4TQM3"/>